<dbReference type="EMBL" id="JAECZO010000055">
    <property type="protein sequence ID" value="KAK7195482.1"/>
    <property type="molecule type" value="Genomic_DNA"/>
</dbReference>
<dbReference type="FunFam" id="3.10.120.10:FF:000007">
    <property type="entry name" value="Sulfite oxidase, mitochondrial"/>
    <property type="match status" value="1"/>
</dbReference>
<dbReference type="GO" id="GO:0046872">
    <property type="term" value="F:metal ion binding"/>
    <property type="evidence" value="ECO:0007669"/>
    <property type="project" value="UniProtKB-KW"/>
</dbReference>
<evidence type="ECO:0000256" key="4">
    <source>
        <dbReference type="ARBA" id="ARBA00038168"/>
    </source>
</evidence>
<accession>A0AAW0EN53</accession>
<reference evidence="7 8" key="1">
    <citation type="journal article" date="2021" name="MBio">
        <title>A New Model Trypanosomatid, Novymonas esmeraldas: Genomic Perception of Its 'Candidatus Pandoraea novymonadis' Endosymbiont.</title>
        <authorList>
            <person name="Zakharova A."/>
            <person name="Saura A."/>
            <person name="Butenko A."/>
            <person name="Podesvova L."/>
            <person name="Warmusova S."/>
            <person name="Kostygov A.Y."/>
            <person name="Nenarokova A."/>
            <person name="Lukes J."/>
            <person name="Opperdoes F.R."/>
            <person name="Yurchenko V."/>
        </authorList>
    </citation>
    <scope>NUCLEOTIDE SEQUENCE [LARGE SCALE GENOMIC DNA]</scope>
    <source>
        <strain evidence="7 8">E262AT.01</strain>
    </source>
</reference>
<gene>
    <name evidence="7" type="ORF">NESM_000475800</name>
</gene>
<dbReference type="PANTHER" id="PTHR19359">
    <property type="entry name" value="CYTOCHROME B5"/>
    <property type="match status" value="1"/>
</dbReference>
<name>A0AAW0EN53_9TRYP</name>
<comment type="similarity">
    <text evidence="4">Belongs to the cytochrome b5 family.</text>
</comment>
<keyword evidence="1" id="KW-0349">Heme</keyword>
<feature type="compositionally biased region" description="Low complexity" evidence="5">
    <location>
        <begin position="101"/>
        <end position="113"/>
    </location>
</feature>
<comment type="caution">
    <text evidence="7">The sequence shown here is derived from an EMBL/GenBank/DDBJ whole genome shotgun (WGS) entry which is preliminary data.</text>
</comment>
<protein>
    <submittedName>
        <fullName evidence="7">Cytochrome b5-like Heme/Steroid binding domain containing protein</fullName>
    </submittedName>
</protein>
<evidence type="ECO:0000313" key="8">
    <source>
        <dbReference type="Proteomes" id="UP001430356"/>
    </source>
</evidence>
<organism evidence="7 8">
    <name type="scientific">Novymonas esmeraldas</name>
    <dbReference type="NCBI Taxonomy" id="1808958"/>
    <lineage>
        <taxon>Eukaryota</taxon>
        <taxon>Discoba</taxon>
        <taxon>Euglenozoa</taxon>
        <taxon>Kinetoplastea</taxon>
        <taxon>Metakinetoplastina</taxon>
        <taxon>Trypanosomatida</taxon>
        <taxon>Trypanosomatidae</taxon>
        <taxon>Novymonas</taxon>
    </lineage>
</organism>
<evidence type="ECO:0000256" key="2">
    <source>
        <dbReference type="ARBA" id="ARBA00022723"/>
    </source>
</evidence>
<feature type="region of interest" description="Disordered" evidence="5">
    <location>
        <begin position="96"/>
        <end position="155"/>
    </location>
</feature>
<dbReference type="InterPro" id="IPR036400">
    <property type="entry name" value="Cyt_B5-like_heme/steroid_sf"/>
</dbReference>
<evidence type="ECO:0000256" key="3">
    <source>
        <dbReference type="ARBA" id="ARBA00023004"/>
    </source>
</evidence>
<evidence type="ECO:0000259" key="6">
    <source>
        <dbReference type="PROSITE" id="PS50255"/>
    </source>
</evidence>
<dbReference type="InterPro" id="IPR001199">
    <property type="entry name" value="Cyt_B5-like_heme/steroid-bd"/>
</dbReference>
<dbReference type="InterPro" id="IPR050668">
    <property type="entry name" value="Cytochrome_b5"/>
</dbReference>
<evidence type="ECO:0000256" key="1">
    <source>
        <dbReference type="ARBA" id="ARBA00022617"/>
    </source>
</evidence>
<sequence length="175" mass="19079">MFTQFLQLTGLAKKWPIITHEEVAKHNTTDSLWILVGTSVLDVTSLIGHHPGGNSALLKRGGGVKDCTEDMLFHGRATRQDAQRYKIGELSPCDAQKLASRRATAPSRTASQSEAAPPARTQVFVPTDLHEAHTSGSDSEQWDEGVKDHPLSSSDTDYVLGLDAKRLQSTTSSLW</sequence>
<evidence type="ECO:0000313" key="7">
    <source>
        <dbReference type="EMBL" id="KAK7195482.1"/>
    </source>
</evidence>
<keyword evidence="2" id="KW-0479">Metal-binding</keyword>
<dbReference type="PROSITE" id="PS50255">
    <property type="entry name" value="CYTOCHROME_B5_2"/>
    <property type="match status" value="1"/>
</dbReference>
<dbReference type="SMART" id="SM01117">
    <property type="entry name" value="Cyt-b5"/>
    <property type="match status" value="1"/>
</dbReference>
<dbReference type="Pfam" id="PF00173">
    <property type="entry name" value="Cyt-b5"/>
    <property type="match status" value="1"/>
</dbReference>
<dbReference type="Proteomes" id="UP001430356">
    <property type="component" value="Unassembled WGS sequence"/>
</dbReference>
<proteinExistence type="inferred from homology"/>
<evidence type="ECO:0000256" key="5">
    <source>
        <dbReference type="SAM" id="MobiDB-lite"/>
    </source>
</evidence>
<keyword evidence="3" id="KW-0408">Iron</keyword>
<dbReference type="SUPFAM" id="SSF55856">
    <property type="entry name" value="Cytochrome b5-like heme/steroid binding domain"/>
    <property type="match status" value="1"/>
</dbReference>
<keyword evidence="8" id="KW-1185">Reference proteome</keyword>
<feature type="domain" description="Cytochrome b5 heme-binding" evidence="6">
    <location>
        <begin position="15"/>
        <end position="91"/>
    </location>
</feature>
<dbReference type="GO" id="GO:0020037">
    <property type="term" value="F:heme binding"/>
    <property type="evidence" value="ECO:0007669"/>
    <property type="project" value="TreeGrafter"/>
</dbReference>
<dbReference type="Gene3D" id="3.10.120.10">
    <property type="entry name" value="Cytochrome b5-like heme/steroid binding domain"/>
    <property type="match status" value="1"/>
</dbReference>
<dbReference type="PANTHER" id="PTHR19359:SF146">
    <property type="entry name" value="B5, PUTATIVE-RELATED"/>
    <property type="match status" value="1"/>
</dbReference>
<dbReference type="AlphaFoldDB" id="A0AAW0EN53"/>
<dbReference type="GO" id="GO:0016020">
    <property type="term" value="C:membrane"/>
    <property type="evidence" value="ECO:0007669"/>
    <property type="project" value="TreeGrafter"/>
</dbReference>